<evidence type="ECO:0000313" key="1">
    <source>
        <dbReference type="EMBL" id="DBA56385.1"/>
    </source>
</evidence>
<accession>A0AAT9J9S7</accession>
<dbReference type="EMBL" id="BK068113">
    <property type="protein sequence ID" value="DBA56385.1"/>
    <property type="molecule type" value="Genomic_DNA"/>
</dbReference>
<reference evidence="1" key="1">
    <citation type="journal article" date="2023" name="Microbiome">
        <title>Phages are unrecognized players in the ecology of the oral pathogen Porphyromonas gingivalis.</title>
        <authorList>
            <person name="Matrishin C.B."/>
            <person name="Haase E.M."/>
            <person name="Dewhirst F.E."/>
            <person name="Mark Welch J.L."/>
            <person name="Miranda-Sanchez F."/>
            <person name="Chen T."/>
            <person name="MacFarland D.C."/>
            <person name="Kauffman K.M."/>
        </authorList>
    </citation>
    <scope>NUCLEOTIDE SEQUENCE</scope>
</reference>
<sequence length="97" mass="10754">MPLFLSPTMLSNMANTRIALKKGTYPAHVPAQSEASVKRCKRATDEIISKLQNVLTEFFSIEGLESYNVDTITFDDDITLRVVGNAASMDVRIVSLF</sequence>
<organism evidence="1">
    <name type="scientific">Porphyromonas phage phage032a_KCOM2801</name>
    <dbReference type="NCBI Taxonomy" id="3154122"/>
    <lineage>
        <taxon>Viruses</taxon>
        <taxon>Duplodnaviria</taxon>
        <taxon>Heunggongvirae</taxon>
        <taxon>Uroviricota</taxon>
        <taxon>Caudoviricetes</taxon>
        <taxon>Nixviridae</taxon>
        <taxon>Nixvirus</taxon>
        <taxon>Nixvirus pging00X</taxon>
    </lineage>
</organism>
<protein>
    <submittedName>
        <fullName evidence="1">Uncharacterized protein</fullName>
    </submittedName>
</protein>
<reference evidence="1" key="2">
    <citation type="submission" date="2024-05" db="EMBL/GenBank/DDBJ databases">
        <authorList>
            <person name="Matrishin C.B."/>
            <person name="Kauffman K.M."/>
        </authorList>
    </citation>
    <scope>NUCLEOTIDE SEQUENCE</scope>
</reference>
<proteinExistence type="predicted"/>
<name>A0AAT9J9S7_9CAUD</name>